<organism evidence="2 3">
    <name type="scientific">Moorena bouillonii PNG</name>
    <dbReference type="NCBI Taxonomy" id="568701"/>
    <lineage>
        <taxon>Bacteria</taxon>
        <taxon>Bacillati</taxon>
        <taxon>Cyanobacteriota</taxon>
        <taxon>Cyanophyceae</taxon>
        <taxon>Coleofasciculales</taxon>
        <taxon>Coleofasciculaceae</taxon>
        <taxon>Moorena</taxon>
    </lineage>
</organism>
<accession>A0A1U7N3W3</accession>
<name>A0A1U7N3W3_9CYAN</name>
<protein>
    <recommendedName>
        <fullName evidence="4">Sulfotransferase family protein</fullName>
    </recommendedName>
</protein>
<dbReference type="PANTHER" id="PTHR42743">
    <property type="entry name" value="AMINO-ACID AMINOTRANSFERASE"/>
    <property type="match status" value="1"/>
</dbReference>
<sequence length="256" mass="29524">MPNFGVEKGINRMTTNKHIALWTCPRSRSTLMTRAFEQLDGCLIFDEPFYAPYLLKHGFNHPHRQEIIESTESNYEKVIQQITGSLPNSASFSFQKHIAKHALPEFSRDWLKSLHNVFLIRDPKEIVLSWYKVLGNVTFHDIGIADLYTIFQDVKALTGNSPLVIDSTEFVRNPKDILKRLCANLEVTFSEKMLSWEPELKDSNLSLSSFAPSWYSTVRNSSGFLPYEEKAINIPDDLIPIVEDCLPFYEKLYQEV</sequence>
<dbReference type="AlphaFoldDB" id="A0A1U7N3W3"/>
<dbReference type="SUPFAM" id="SSF52540">
    <property type="entry name" value="P-loop containing nucleoside triphosphate hydrolases"/>
    <property type="match status" value="1"/>
</dbReference>
<dbReference type="EMBL" id="MKZS01000001">
    <property type="protein sequence ID" value="OLT60604.1"/>
    <property type="molecule type" value="Genomic_DNA"/>
</dbReference>
<dbReference type="InterPro" id="IPR050571">
    <property type="entry name" value="Class-IV_PLP-Dep_Aminotrnsfr"/>
</dbReference>
<gene>
    <name evidence="2" type="ORF">BJP37_17905</name>
</gene>
<dbReference type="Proteomes" id="UP000186657">
    <property type="component" value="Unassembled WGS sequence"/>
</dbReference>
<dbReference type="Gene3D" id="3.40.50.300">
    <property type="entry name" value="P-loop containing nucleotide triphosphate hydrolases"/>
    <property type="match status" value="1"/>
</dbReference>
<keyword evidence="3" id="KW-1185">Reference proteome</keyword>
<dbReference type="InterPro" id="IPR027417">
    <property type="entry name" value="P-loop_NTPase"/>
</dbReference>
<evidence type="ECO:0000313" key="3">
    <source>
        <dbReference type="Proteomes" id="UP000186657"/>
    </source>
</evidence>
<proteinExistence type="inferred from homology"/>
<comment type="similarity">
    <text evidence="1">Belongs to the class-IV pyridoxal-phosphate-dependent aminotransferase family.</text>
</comment>
<dbReference type="PANTHER" id="PTHR42743:SF11">
    <property type="entry name" value="AMINODEOXYCHORISMATE LYASE"/>
    <property type="match status" value="1"/>
</dbReference>
<evidence type="ECO:0000313" key="2">
    <source>
        <dbReference type="EMBL" id="OLT60604.1"/>
    </source>
</evidence>
<evidence type="ECO:0008006" key="4">
    <source>
        <dbReference type="Google" id="ProtNLM"/>
    </source>
</evidence>
<dbReference type="Pfam" id="PF19798">
    <property type="entry name" value="Sulfotransfer_5"/>
    <property type="match status" value="1"/>
</dbReference>
<evidence type="ECO:0000256" key="1">
    <source>
        <dbReference type="ARBA" id="ARBA00009320"/>
    </source>
</evidence>
<dbReference type="GO" id="GO:0019752">
    <property type="term" value="P:carboxylic acid metabolic process"/>
    <property type="evidence" value="ECO:0007669"/>
    <property type="project" value="TreeGrafter"/>
</dbReference>
<reference evidence="2 3" key="1">
    <citation type="submission" date="2016-10" db="EMBL/GenBank/DDBJ databases">
        <title>Comparative genomics uncovers the prolific and rare metabolic potential of the cyanobacterial genus Moorea.</title>
        <authorList>
            <person name="Leao T."/>
            <person name="Castelao G."/>
            <person name="Korobeynikov A."/>
            <person name="Monroe E.A."/>
            <person name="Podell S."/>
            <person name="Glukhov E."/>
            <person name="Allen E."/>
            <person name="Gerwick W.H."/>
            <person name="Gerwick L."/>
        </authorList>
    </citation>
    <scope>NUCLEOTIDE SEQUENCE [LARGE SCALE GENOMIC DNA]</scope>
    <source>
        <strain evidence="2 3">PNG5-198</strain>
    </source>
</reference>
<comment type="caution">
    <text evidence="2">The sequence shown here is derived from an EMBL/GenBank/DDBJ whole genome shotgun (WGS) entry which is preliminary data.</text>
</comment>